<evidence type="ECO:0000256" key="13">
    <source>
        <dbReference type="SAM" id="Phobius"/>
    </source>
</evidence>
<feature type="transmembrane region" description="Helical" evidence="13">
    <location>
        <begin position="12"/>
        <end position="38"/>
    </location>
</feature>
<keyword evidence="12 13" id="KW-0472">Membrane</keyword>
<dbReference type="GO" id="GO:0015031">
    <property type="term" value="P:protein transport"/>
    <property type="evidence" value="ECO:0007669"/>
    <property type="project" value="UniProtKB-KW"/>
</dbReference>
<name>A0A916ZP27_9SPHN</name>
<comment type="caution">
    <text evidence="14">The sequence shown here is derived from an EMBL/GenBank/DDBJ whole genome shotgun (WGS) entry which is preliminary data.</text>
</comment>
<keyword evidence="6" id="KW-0813">Transport</keyword>
<evidence type="ECO:0000313" key="14">
    <source>
        <dbReference type="EMBL" id="GGE07030.1"/>
    </source>
</evidence>
<dbReference type="Proteomes" id="UP000635071">
    <property type="component" value="Unassembled WGS sequence"/>
</dbReference>
<evidence type="ECO:0000256" key="11">
    <source>
        <dbReference type="ARBA" id="ARBA00023010"/>
    </source>
</evidence>
<evidence type="ECO:0000256" key="6">
    <source>
        <dbReference type="ARBA" id="ARBA00022448"/>
    </source>
</evidence>
<dbReference type="InterPro" id="IPR003849">
    <property type="entry name" value="Preprotein_translocase_YajC"/>
</dbReference>
<evidence type="ECO:0000256" key="7">
    <source>
        <dbReference type="ARBA" id="ARBA00022475"/>
    </source>
</evidence>
<keyword evidence="11" id="KW-0811">Translocation</keyword>
<dbReference type="AlphaFoldDB" id="A0A916ZP27"/>
<evidence type="ECO:0000256" key="2">
    <source>
        <dbReference type="ARBA" id="ARBA00004162"/>
    </source>
</evidence>
<dbReference type="PANTHER" id="PTHR33909:SF1">
    <property type="entry name" value="SEC TRANSLOCON ACCESSORY COMPLEX SUBUNIT YAJC"/>
    <property type="match status" value="1"/>
</dbReference>
<keyword evidence="9" id="KW-0653">Protein transport</keyword>
<evidence type="ECO:0000256" key="5">
    <source>
        <dbReference type="ARBA" id="ARBA00014962"/>
    </source>
</evidence>
<evidence type="ECO:0000313" key="15">
    <source>
        <dbReference type="Proteomes" id="UP000635071"/>
    </source>
</evidence>
<comment type="subunit">
    <text evidence="4">Part of the SecDF-YidC-YajC translocase complex. The SecDF-YidC-YajC translocase forms a supercomplex with SecYEG, called the holo-translocon (HTL).</text>
</comment>
<dbReference type="PANTHER" id="PTHR33909">
    <property type="entry name" value="SEC TRANSLOCON ACCESSORY COMPLEX SUBUNIT YAJC"/>
    <property type="match status" value="1"/>
</dbReference>
<organism evidence="14 15">
    <name type="scientific">Sandarakinorhabdus glacialis</name>
    <dbReference type="NCBI Taxonomy" id="1614636"/>
    <lineage>
        <taxon>Bacteria</taxon>
        <taxon>Pseudomonadati</taxon>
        <taxon>Pseudomonadota</taxon>
        <taxon>Alphaproteobacteria</taxon>
        <taxon>Sphingomonadales</taxon>
        <taxon>Sphingosinicellaceae</taxon>
        <taxon>Sandarakinorhabdus</taxon>
    </lineage>
</organism>
<reference evidence="14" key="2">
    <citation type="submission" date="2020-09" db="EMBL/GenBank/DDBJ databases">
        <authorList>
            <person name="Sun Q."/>
            <person name="Zhou Y."/>
        </authorList>
    </citation>
    <scope>NUCLEOTIDE SEQUENCE</scope>
    <source>
        <strain evidence="14">CGMCC 1.15519</strain>
    </source>
</reference>
<comment type="similarity">
    <text evidence="3">Belongs to the YajC family.</text>
</comment>
<evidence type="ECO:0000256" key="9">
    <source>
        <dbReference type="ARBA" id="ARBA00022927"/>
    </source>
</evidence>
<keyword evidence="15" id="KW-1185">Reference proteome</keyword>
<dbReference type="PRINTS" id="PR01853">
    <property type="entry name" value="YAJCTRNLCASE"/>
</dbReference>
<evidence type="ECO:0000256" key="12">
    <source>
        <dbReference type="ARBA" id="ARBA00023136"/>
    </source>
</evidence>
<dbReference type="SMART" id="SM01323">
    <property type="entry name" value="YajC"/>
    <property type="match status" value="1"/>
</dbReference>
<dbReference type="GO" id="GO:0005886">
    <property type="term" value="C:plasma membrane"/>
    <property type="evidence" value="ECO:0007669"/>
    <property type="project" value="UniProtKB-SubCell"/>
</dbReference>
<dbReference type="EMBL" id="BMJM01000003">
    <property type="protein sequence ID" value="GGE07030.1"/>
    <property type="molecule type" value="Genomic_DNA"/>
</dbReference>
<keyword evidence="10 13" id="KW-1133">Transmembrane helix</keyword>
<evidence type="ECO:0000256" key="3">
    <source>
        <dbReference type="ARBA" id="ARBA00006742"/>
    </source>
</evidence>
<evidence type="ECO:0000256" key="10">
    <source>
        <dbReference type="ARBA" id="ARBA00022989"/>
    </source>
</evidence>
<evidence type="ECO:0000256" key="4">
    <source>
        <dbReference type="ARBA" id="ARBA00011718"/>
    </source>
</evidence>
<sequence length="115" mass="12168">MFASPAYAQAAGAAGGGALAGLIAFVPYIAIFAIFYFLMIRPQQRRAKDHRAMIEAVKKGDEVVTGGGLIGKVIRVNDGEIEIELSPQVKVRALKGTLSDVRTKTLPAAANDVRA</sequence>
<evidence type="ECO:0000256" key="1">
    <source>
        <dbReference type="ARBA" id="ARBA00002061"/>
    </source>
</evidence>
<evidence type="ECO:0000256" key="8">
    <source>
        <dbReference type="ARBA" id="ARBA00022692"/>
    </source>
</evidence>
<dbReference type="NCBIfam" id="TIGR00739">
    <property type="entry name" value="yajC"/>
    <property type="match status" value="1"/>
</dbReference>
<reference evidence="14" key="1">
    <citation type="journal article" date="2014" name="Int. J. Syst. Evol. Microbiol.">
        <title>Complete genome sequence of Corynebacterium casei LMG S-19264T (=DSM 44701T), isolated from a smear-ripened cheese.</title>
        <authorList>
            <consortium name="US DOE Joint Genome Institute (JGI-PGF)"/>
            <person name="Walter F."/>
            <person name="Albersmeier A."/>
            <person name="Kalinowski J."/>
            <person name="Ruckert C."/>
        </authorList>
    </citation>
    <scope>NUCLEOTIDE SEQUENCE</scope>
    <source>
        <strain evidence="14">CGMCC 1.15519</strain>
    </source>
</reference>
<accession>A0A916ZP27</accession>
<keyword evidence="7" id="KW-1003">Cell membrane</keyword>
<dbReference type="Pfam" id="PF02699">
    <property type="entry name" value="YajC"/>
    <property type="match status" value="1"/>
</dbReference>
<proteinExistence type="inferred from homology"/>
<gene>
    <name evidence="14" type="primary">YajC</name>
    <name evidence="14" type="ORF">GCM10011529_11780</name>
</gene>
<protein>
    <recommendedName>
        <fullName evidence="5">Sec translocon accessory complex subunit YajC</fullName>
    </recommendedName>
</protein>
<comment type="subcellular location">
    <subcellularLocation>
        <location evidence="2">Cell membrane</location>
        <topology evidence="2">Single-pass membrane protein</topology>
    </subcellularLocation>
</comment>
<dbReference type="RefSeq" id="WP_188762003.1">
    <property type="nucleotide sequence ID" value="NZ_BMJM01000003.1"/>
</dbReference>
<comment type="function">
    <text evidence="1">The SecYEG-SecDF-YajC-YidC holo-translocon (HTL) protein secretase/insertase is a supercomplex required for protein secretion, insertion of proteins into membranes, and assembly of membrane protein complexes. While the SecYEG complex is essential for assembly of a number of proteins and complexes, the SecDF-YajC-YidC subcomplex facilitates these functions.</text>
</comment>
<keyword evidence="8 13" id="KW-0812">Transmembrane</keyword>